<dbReference type="InterPro" id="IPR010352">
    <property type="entry name" value="DUF945"/>
</dbReference>
<protein>
    <submittedName>
        <fullName evidence="1">Uncharacterized protein YdgA (DUF945 family)</fullName>
    </submittedName>
</protein>
<organism evidence="1 2">
    <name type="scientific">Caldimonas thermodepolymerans</name>
    <dbReference type="NCBI Taxonomy" id="215580"/>
    <lineage>
        <taxon>Bacteria</taxon>
        <taxon>Pseudomonadati</taxon>
        <taxon>Pseudomonadota</taxon>
        <taxon>Betaproteobacteria</taxon>
        <taxon>Burkholderiales</taxon>
        <taxon>Sphaerotilaceae</taxon>
        <taxon>Caldimonas</taxon>
    </lineage>
</organism>
<dbReference type="Pfam" id="PF06097">
    <property type="entry name" value="DUF945"/>
    <property type="match status" value="1"/>
</dbReference>
<reference evidence="1 2" key="1">
    <citation type="submission" date="2019-03" db="EMBL/GenBank/DDBJ databases">
        <title>Genomic Encyclopedia of Type Strains, Phase IV (KMG-IV): sequencing the most valuable type-strain genomes for metagenomic binning, comparative biology and taxonomic classification.</title>
        <authorList>
            <person name="Goeker M."/>
        </authorList>
    </citation>
    <scope>NUCLEOTIDE SEQUENCE [LARGE SCALE GENOMIC DNA]</scope>
    <source>
        <strain evidence="1 2">DSM 15264</strain>
    </source>
</reference>
<accession>A0AA46DEQ9</accession>
<evidence type="ECO:0000313" key="2">
    <source>
        <dbReference type="Proteomes" id="UP000294772"/>
    </source>
</evidence>
<proteinExistence type="predicted"/>
<sequence>MKKTLLAATAVVVALGAAYVGSSHFVGRQVQQHLRAQTDRLTTQMPFIKVTEQGYERGLFASTRTVSVQLGCDRAGAAHLPGRPPGALEFTLRDRIRHGPLLEGGTWGAASVQTELVLPPALQSFVDQTFNGQPPLSIRTTIGFDRRYDARVVSPRARLEGKPGQQVVWQGLQGRFTGGGDDGAIHQEISMPGLEMSDSDQGVRMVLSELHWKNDGRLLGDSAWLMASGRTEGRLGLVEMNLPLPMPGGGDVRPFLFALTDLTLEAEGAAEQDLLHTTSRLHGSGSLDGVRLDRIELVASVKRVHAPSYQHLVETLMQQSFSCEEDEEADPLAQLAALQSDLMQLLRYDPEYAVEKLAVESGGQRGEVSYAFGVQGVTEADKDLPPLQLLATRARARADVSLPVAWIARLLDQPQLRASGAAPEPEMLEVLLDQFADQGYLVRRGEHVTASVRYEAGRLLLNGQPLPIGRSALR</sequence>
<dbReference type="EMBL" id="SLXF01000003">
    <property type="protein sequence ID" value="TCP08342.1"/>
    <property type="molecule type" value="Genomic_DNA"/>
</dbReference>
<dbReference type="Proteomes" id="UP000294772">
    <property type="component" value="Unassembled WGS sequence"/>
</dbReference>
<comment type="caution">
    <text evidence="1">The sequence shown here is derived from an EMBL/GenBank/DDBJ whole genome shotgun (WGS) entry which is preliminary data.</text>
</comment>
<dbReference type="RefSeq" id="WP_132764477.1">
    <property type="nucleotide sequence ID" value="NZ_CALFFA010000006.1"/>
</dbReference>
<name>A0AA46DEQ9_9BURK</name>
<evidence type="ECO:0000313" key="1">
    <source>
        <dbReference type="EMBL" id="TCP08342.1"/>
    </source>
</evidence>
<gene>
    <name evidence="1" type="ORF">EV676_103375</name>
</gene>
<dbReference type="AlphaFoldDB" id="A0AA46DEQ9"/>